<accession>A0A415E6I6</accession>
<name>A0A415E6I6_9FIRM</name>
<keyword evidence="3" id="KW-0808">Transferase</keyword>
<evidence type="ECO:0000313" key="5">
    <source>
        <dbReference type="Proteomes" id="UP000284841"/>
    </source>
</evidence>
<evidence type="ECO:0000313" key="4">
    <source>
        <dbReference type="EMBL" id="RHJ89255.1"/>
    </source>
</evidence>
<dbReference type="InterPro" id="IPR038601">
    <property type="entry name" value="MttB-like_sf"/>
</dbReference>
<organism evidence="4 5">
    <name type="scientific">Emergencia timonensis</name>
    <dbReference type="NCBI Taxonomy" id="1776384"/>
    <lineage>
        <taxon>Bacteria</taxon>
        <taxon>Bacillati</taxon>
        <taxon>Bacillota</taxon>
        <taxon>Clostridia</taxon>
        <taxon>Peptostreptococcales</taxon>
        <taxon>Anaerovoracaceae</taxon>
        <taxon>Emergencia</taxon>
    </lineage>
</organism>
<dbReference type="Gene3D" id="3.20.20.480">
    <property type="entry name" value="Trimethylamine methyltransferase-like"/>
    <property type="match status" value="1"/>
</dbReference>
<dbReference type="AlphaFoldDB" id="A0A415E6I6"/>
<comment type="similarity">
    <text evidence="1">Belongs to the trimethylamine methyltransferase family.</text>
</comment>
<dbReference type="GO" id="GO:0008168">
    <property type="term" value="F:methyltransferase activity"/>
    <property type="evidence" value="ECO:0007669"/>
    <property type="project" value="UniProtKB-KW"/>
</dbReference>
<dbReference type="InterPro" id="IPR010426">
    <property type="entry name" value="MTTB_MeTrfase"/>
</dbReference>
<evidence type="ECO:0000256" key="3">
    <source>
        <dbReference type="ARBA" id="ARBA00022679"/>
    </source>
</evidence>
<keyword evidence="2" id="KW-0489">Methyltransferase</keyword>
<keyword evidence="5" id="KW-1185">Reference proteome</keyword>
<dbReference type="Proteomes" id="UP000284841">
    <property type="component" value="Unassembled WGS sequence"/>
</dbReference>
<evidence type="ECO:0008006" key="6">
    <source>
        <dbReference type="Google" id="ProtNLM"/>
    </source>
</evidence>
<dbReference type="RefSeq" id="WP_118333356.1">
    <property type="nucleotide sequence ID" value="NZ_AP025567.1"/>
</dbReference>
<sequence length="460" mass="50728">MQIEIKVFTEEEKYLVHQRTMELLSQTGVWIKSDKAFFALKEAGASIDEKRRIVYFTEEMVQRALAAAPKQFVLGGRNPHYDYPLPSKESRHLMSGITTNIYDPYTGQRRESTKADVVNVGRIFQHAETGAACWTGCSAGDVPEKTHCLHEMAAIIEGTSKHVQFELASPYESKFAIEILRAILGSDEKIRARKIASVLYCPVSPLTQDKNMLDAYLELADYDVPINIYPMPMIGMTSPASIFSTICQINAEVLSAVVLFETIKPGWPLIYGVASGAADPITGEYVKSGEAALVSLGGTEMARFYGLPCAVTGGGSFETMPTYLGRADLIDGIGTTDNGMAVSLEMILTEDEIARRCLRISKGIRIGEDTDLTEDIKAEGPGGTFLAHKSSIKNFRNPDELYYSKMFPPKLRATTYEKRDSIEIANRRVRQILEGPLVDALPEAVQAKIDEICQRADGGI</sequence>
<gene>
    <name evidence="4" type="ORF">DW099_01390</name>
</gene>
<reference evidence="4 5" key="1">
    <citation type="submission" date="2018-08" db="EMBL/GenBank/DDBJ databases">
        <title>A genome reference for cultivated species of the human gut microbiota.</title>
        <authorList>
            <person name="Zou Y."/>
            <person name="Xue W."/>
            <person name="Luo G."/>
        </authorList>
    </citation>
    <scope>NUCLEOTIDE SEQUENCE [LARGE SCALE GENOMIC DNA]</scope>
    <source>
        <strain evidence="4 5">AM07-24</strain>
    </source>
</reference>
<dbReference type="GO" id="GO:0015948">
    <property type="term" value="P:methanogenesis"/>
    <property type="evidence" value="ECO:0007669"/>
    <property type="project" value="InterPro"/>
</dbReference>
<dbReference type="STRING" id="1776384.GCA_900086585_02556"/>
<dbReference type="OrthoDB" id="5418352at2"/>
<proteinExistence type="inferred from homology"/>
<protein>
    <recommendedName>
        <fullName evidence="6">Trimethylamine methyltransferase</fullName>
    </recommendedName>
</protein>
<evidence type="ECO:0000256" key="1">
    <source>
        <dbReference type="ARBA" id="ARBA00007137"/>
    </source>
</evidence>
<comment type="caution">
    <text evidence="4">The sequence shown here is derived from an EMBL/GenBank/DDBJ whole genome shotgun (WGS) entry which is preliminary data.</text>
</comment>
<evidence type="ECO:0000256" key="2">
    <source>
        <dbReference type="ARBA" id="ARBA00022603"/>
    </source>
</evidence>
<dbReference type="Pfam" id="PF06253">
    <property type="entry name" value="MTTB"/>
    <property type="match status" value="1"/>
</dbReference>
<dbReference type="EMBL" id="QRMS01000001">
    <property type="protein sequence ID" value="RHJ89255.1"/>
    <property type="molecule type" value="Genomic_DNA"/>
</dbReference>
<dbReference type="GO" id="GO:0032259">
    <property type="term" value="P:methylation"/>
    <property type="evidence" value="ECO:0007669"/>
    <property type="project" value="UniProtKB-KW"/>
</dbReference>